<protein>
    <recommendedName>
        <fullName evidence="4">Tetratricopeptide repeat-containing protein</fullName>
    </recommendedName>
</protein>
<dbReference type="Proteomes" id="UP001501081">
    <property type="component" value="Unassembled WGS sequence"/>
</dbReference>
<evidence type="ECO:0000313" key="2">
    <source>
        <dbReference type="EMBL" id="GAA3980865.1"/>
    </source>
</evidence>
<evidence type="ECO:0000313" key="3">
    <source>
        <dbReference type="Proteomes" id="UP001501081"/>
    </source>
</evidence>
<proteinExistence type="predicted"/>
<gene>
    <name evidence="2" type="ORF">GCM10022246_36260</name>
</gene>
<accession>A0ABP7QDU9</accession>
<dbReference type="InterPro" id="IPR011990">
    <property type="entry name" value="TPR-like_helical_dom_sf"/>
</dbReference>
<comment type="caution">
    <text evidence="2">The sequence shown here is derived from an EMBL/GenBank/DDBJ whole genome shotgun (WGS) entry which is preliminary data.</text>
</comment>
<feature type="region of interest" description="Disordered" evidence="1">
    <location>
        <begin position="138"/>
        <end position="160"/>
    </location>
</feature>
<name>A0ABP7QDU9_9SPHI</name>
<evidence type="ECO:0008006" key="4">
    <source>
        <dbReference type="Google" id="ProtNLM"/>
    </source>
</evidence>
<dbReference type="EMBL" id="BAABAK010000019">
    <property type="protein sequence ID" value="GAA3980865.1"/>
    <property type="molecule type" value="Genomic_DNA"/>
</dbReference>
<organism evidence="2 3">
    <name type="scientific">Pedobacter ginsengiterrae</name>
    <dbReference type="NCBI Taxonomy" id="871696"/>
    <lineage>
        <taxon>Bacteria</taxon>
        <taxon>Pseudomonadati</taxon>
        <taxon>Bacteroidota</taxon>
        <taxon>Sphingobacteriia</taxon>
        <taxon>Sphingobacteriales</taxon>
        <taxon>Sphingobacteriaceae</taxon>
        <taxon>Pedobacter</taxon>
    </lineage>
</organism>
<dbReference type="RefSeq" id="WP_344769324.1">
    <property type="nucleotide sequence ID" value="NZ_BAABAK010000019.1"/>
</dbReference>
<dbReference type="Gene3D" id="1.25.40.10">
    <property type="entry name" value="Tetratricopeptide repeat domain"/>
    <property type="match status" value="1"/>
</dbReference>
<reference evidence="3" key="1">
    <citation type="journal article" date="2019" name="Int. J. Syst. Evol. Microbiol.">
        <title>The Global Catalogue of Microorganisms (GCM) 10K type strain sequencing project: providing services to taxonomists for standard genome sequencing and annotation.</title>
        <authorList>
            <consortium name="The Broad Institute Genomics Platform"/>
            <consortium name="The Broad Institute Genome Sequencing Center for Infectious Disease"/>
            <person name="Wu L."/>
            <person name="Ma J."/>
        </authorList>
    </citation>
    <scope>NUCLEOTIDE SEQUENCE [LARGE SCALE GENOMIC DNA]</scope>
    <source>
        <strain evidence="3">JCM 17338</strain>
    </source>
</reference>
<keyword evidence="3" id="KW-1185">Reference proteome</keyword>
<feature type="compositionally biased region" description="Basic and acidic residues" evidence="1">
    <location>
        <begin position="150"/>
        <end position="160"/>
    </location>
</feature>
<evidence type="ECO:0000256" key="1">
    <source>
        <dbReference type="SAM" id="MobiDB-lite"/>
    </source>
</evidence>
<sequence length="160" mass="18773">MKKITKKARIQEGEKFESAKKLELEGAFADAVKIYQTIIKRNPIHIDAVSRLLILYRKTKAMDAEIELLKNAISSHENHIEEAQQEWIDNHQEIAEDSRPLAQILGLLNAKHLPYYEHEVLQKWTRRLALLKQRLDKSSKQKNVVRKNKDRSPERSEIKK</sequence>